<feature type="compositionally biased region" description="Basic and acidic residues" evidence="2">
    <location>
        <begin position="352"/>
        <end position="365"/>
    </location>
</feature>
<name>A0A6A7CBB7_9PEZI</name>
<sequence length="390" mass="44242">MEPSIAYIAGTAVVWLSLLFAIPALRDGFRAVQRPMGLIHQDYRAGIQWTTYEPPKLVFANNTFYANFPNKETISEPVLPPTGPTGVHVYSPAVTTYTSYDTTQSNWFIENFPWHILILTGVAASIILLWLIWKYINNTKALEVSLGDYQKLEAENKALRVENQKLQENVEWLEERIRQLDKEIEHIKKEAKDKLRTVREDLDVKLPEAVEMIDVLIKFLTHYLEPDSEPENSDGDNGDDHHGWGGDHGHSGGHDEGDDGEPDPEPEPELGPKPGPEPEPTLPVQPPPRTTETEAEPIVESDSSESDAPLPRDIEDIETEETKALLPPAHFEGTMTNWRHQWDGTAERLRQEVQKRAEVEQRSAARGDAGTNATRKQRVTQLRLDRFRKE</sequence>
<keyword evidence="3" id="KW-0472">Membrane</keyword>
<evidence type="ECO:0000256" key="2">
    <source>
        <dbReference type="SAM" id="MobiDB-lite"/>
    </source>
</evidence>
<feature type="region of interest" description="Disordered" evidence="2">
    <location>
        <begin position="352"/>
        <end position="390"/>
    </location>
</feature>
<dbReference type="Proteomes" id="UP000799421">
    <property type="component" value="Unassembled WGS sequence"/>
</dbReference>
<evidence type="ECO:0000256" key="1">
    <source>
        <dbReference type="SAM" id="Coils"/>
    </source>
</evidence>
<feature type="region of interest" description="Disordered" evidence="2">
    <location>
        <begin position="226"/>
        <end position="332"/>
    </location>
</feature>
<proteinExistence type="predicted"/>
<dbReference type="AlphaFoldDB" id="A0A6A7CBB7"/>
<keyword evidence="5" id="KW-1185">Reference proteome</keyword>
<feature type="transmembrane region" description="Helical" evidence="3">
    <location>
        <begin position="6"/>
        <end position="25"/>
    </location>
</feature>
<keyword evidence="3" id="KW-1133">Transmembrane helix</keyword>
<feature type="compositionally biased region" description="Acidic residues" evidence="2">
    <location>
        <begin position="226"/>
        <end position="237"/>
    </location>
</feature>
<feature type="compositionally biased region" description="Basic and acidic residues" evidence="2">
    <location>
        <begin position="238"/>
        <end position="255"/>
    </location>
</feature>
<feature type="transmembrane region" description="Helical" evidence="3">
    <location>
        <begin position="114"/>
        <end position="133"/>
    </location>
</feature>
<feature type="compositionally biased region" description="Acidic residues" evidence="2">
    <location>
        <begin position="293"/>
        <end position="305"/>
    </location>
</feature>
<gene>
    <name evidence="4" type="ORF">K470DRAFT_261367</name>
</gene>
<accession>A0A6A7CBB7</accession>
<feature type="compositionally biased region" description="Acidic residues" evidence="2">
    <location>
        <begin position="256"/>
        <end position="268"/>
    </location>
</feature>
<feature type="compositionally biased region" description="Pro residues" evidence="2">
    <location>
        <begin position="269"/>
        <end position="289"/>
    </location>
</feature>
<organism evidence="4 5">
    <name type="scientific">Piedraia hortae CBS 480.64</name>
    <dbReference type="NCBI Taxonomy" id="1314780"/>
    <lineage>
        <taxon>Eukaryota</taxon>
        <taxon>Fungi</taxon>
        <taxon>Dikarya</taxon>
        <taxon>Ascomycota</taxon>
        <taxon>Pezizomycotina</taxon>
        <taxon>Dothideomycetes</taxon>
        <taxon>Dothideomycetidae</taxon>
        <taxon>Capnodiales</taxon>
        <taxon>Piedraiaceae</taxon>
        <taxon>Piedraia</taxon>
    </lineage>
</organism>
<keyword evidence="1" id="KW-0175">Coiled coil</keyword>
<evidence type="ECO:0000313" key="5">
    <source>
        <dbReference type="Proteomes" id="UP000799421"/>
    </source>
</evidence>
<reference evidence="4" key="1">
    <citation type="journal article" date="2020" name="Stud. Mycol.">
        <title>101 Dothideomycetes genomes: a test case for predicting lifestyles and emergence of pathogens.</title>
        <authorList>
            <person name="Haridas S."/>
            <person name="Albert R."/>
            <person name="Binder M."/>
            <person name="Bloem J."/>
            <person name="Labutti K."/>
            <person name="Salamov A."/>
            <person name="Andreopoulos B."/>
            <person name="Baker S."/>
            <person name="Barry K."/>
            <person name="Bills G."/>
            <person name="Bluhm B."/>
            <person name="Cannon C."/>
            <person name="Castanera R."/>
            <person name="Culley D."/>
            <person name="Daum C."/>
            <person name="Ezra D."/>
            <person name="Gonzalez J."/>
            <person name="Henrissat B."/>
            <person name="Kuo A."/>
            <person name="Liang C."/>
            <person name="Lipzen A."/>
            <person name="Lutzoni F."/>
            <person name="Magnuson J."/>
            <person name="Mondo S."/>
            <person name="Nolan M."/>
            <person name="Ohm R."/>
            <person name="Pangilinan J."/>
            <person name="Park H.-J."/>
            <person name="Ramirez L."/>
            <person name="Alfaro M."/>
            <person name="Sun H."/>
            <person name="Tritt A."/>
            <person name="Yoshinaga Y."/>
            <person name="Zwiers L.-H."/>
            <person name="Turgeon B."/>
            <person name="Goodwin S."/>
            <person name="Spatafora J."/>
            <person name="Crous P."/>
            <person name="Grigoriev I."/>
        </authorList>
    </citation>
    <scope>NUCLEOTIDE SEQUENCE</scope>
    <source>
        <strain evidence="4">CBS 480.64</strain>
    </source>
</reference>
<dbReference type="EMBL" id="MU005957">
    <property type="protein sequence ID" value="KAF2864497.1"/>
    <property type="molecule type" value="Genomic_DNA"/>
</dbReference>
<evidence type="ECO:0000256" key="3">
    <source>
        <dbReference type="SAM" id="Phobius"/>
    </source>
</evidence>
<feature type="coiled-coil region" evidence="1">
    <location>
        <begin position="142"/>
        <end position="197"/>
    </location>
</feature>
<evidence type="ECO:0000313" key="4">
    <source>
        <dbReference type="EMBL" id="KAF2864497.1"/>
    </source>
</evidence>
<keyword evidence="3" id="KW-0812">Transmembrane</keyword>
<protein>
    <submittedName>
        <fullName evidence="4">Uncharacterized protein</fullName>
    </submittedName>
</protein>